<feature type="chain" id="PRO_5045374480" description="Secreted protein" evidence="1">
    <location>
        <begin position="18"/>
        <end position="110"/>
    </location>
</feature>
<name>A0ABV0UW91_9TELE</name>
<dbReference type="Proteomes" id="UP001482620">
    <property type="component" value="Unassembled WGS sequence"/>
</dbReference>
<keyword evidence="1" id="KW-0732">Signal</keyword>
<evidence type="ECO:0000313" key="2">
    <source>
        <dbReference type="EMBL" id="MEQ2249026.1"/>
    </source>
</evidence>
<sequence>MCLLCLLVFVLNEFISQDITFYSEKYSTWILTFFHSGPSSTSAFPCRFFHQLPTKHPGQAISLNNLSSFQHCSHSLSPPRPSGLLQPLAPSAKVRTRILPITYLPSKDVF</sequence>
<gene>
    <name evidence="2" type="ORF">ILYODFUR_025078</name>
</gene>
<evidence type="ECO:0000256" key="1">
    <source>
        <dbReference type="SAM" id="SignalP"/>
    </source>
</evidence>
<accession>A0ABV0UW91</accession>
<dbReference type="EMBL" id="JAHRIQ010084127">
    <property type="protein sequence ID" value="MEQ2249026.1"/>
    <property type="molecule type" value="Genomic_DNA"/>
</dbReference>
<keyword evidence="3" id="KW-1185">Reference proteome</keyword>
<proteinExistence type="predicted"/>
<comment type="caution">
    <text evidence="2">The sequence shown here is derived from an EMBL/GenBank/DDBJ whole genome shotgun (WGS) entry which is preliminary data.</text>
</comment>
<evidence type="ECO:0008006" key="4">
    <source>
        <dbReference type="Google" id="ProtNLM"/>
    </source>
</evidence>
<organism evidence="2 3">
    <name type="scientific">Ilyodon furcidens</name>
    <name type="common">goldbreast splitfin</name>
    <dbReference type="NCBI Taxonomy" id="33524"/>
    <lineage>
        <taxon>Eukaryota</taxon>
        <taxon>Metazoa</taxon>
        <taxon>Chordata</taxon>
        <taxon>Craniata</taxon>
        <taxon>Vertebrata</taxon>
        <taxon>Euteleostomi</taxon>
        <taxon>Actinopterygii</taxon>
        <taxon>Neopterygii</taxon>
        <taxon>Teleostei</taxon>
        <taxon>Neoteleostei</taxon>
        <taxon>Acanthomorphata</taxon>
        <taxon>Ovalentaria</taxon>
        <taxon>Atherinomorphae</taxon>
        <taxon>Cyprinodontiformes</taxon>
        <taxon>Goodeidae</taxon>
        <taxon>Ilyodon</taxon>
    </lineage>
</organism>
<feature type="signal peptide" evidence="1">
    <location>
        <begin position="1"/>
        <end position="17"/>
    </location>
</feature>
<evidence type="ECO:0000313" key="3">
    <source>
        <dbReference type="Proteomes" id="UP001482620"/>
    </source>
</evidence>
<protein>
    <recommendedName>
        <fullName evidence="4">Secreted protein</fullName>
    </recommendedName>
</protein>
<reference evidence="2 3" key="1">
    <citation type="submission" date="2021-06" db="EMBL/GenBank/DDBJ databases">
        <authorList>
            <person name="Palmer J.M."/>
        </authorList>
    </citation>
    <scope>NUCLEOTIDE SEQUENCE [LARGE SCALE GENOMIC DNA]</scope>
    <source>
        <strain evidence="3">if_2019</strain>
        <tissue evidence="2">Muscle</tissue>
    </source>
</reference>